<organism evidence="2 3">
    <name type="scientific">Pseudomonas turukhanskensis</name>
    <dbReference type="NCBI Taxonomy" id="1806536"/>
    <lineage>
        <taxon>Bacteria</taxon>
        <taxon>Pseudomonadati</taxon>
        <taxon>Pseudomonadota</taxon>
        <taxon>Gammaproteobacteria</taxon>
        <taxon>Pseudomonadales</taxon>
        <taxon>Pseudomonadaceae</taxon>
        <taxon>Pseudomonas</taxon>
    </lineage>
</organism>
<comment type="caution">
    <text evidence="2">The sequence shown here is derived from an EMBL/GenBank/DDBJ whole genome shotgun (WGS) entry which is preliminary data.</text>
</comment>
<dbReference type="EMBL" id="BSFN01000006">
    <property type="protein sequence ID" value="GLK89354.1"/>
    <property type="molecule type" value="Genomic_DNA"/>
</dbReference>
<dbReference type="InterPro" id="IPR045492">
    <property type="entry name" value="DUF6434"/>
</dbReference>
<sequence length="79" mass="9190">MPFDWHADPITAQTPLDKHYRCTQNVRRFMTAQCGEHFTFNREFMAWIRSGVPQTMGEVAAEWMRRHTPHGSNEPGSAQ</sequence>
<dbReference type="AlphaFoldDB" id="A0A9W6K7B8"/>
<keyword evidence="3" id="KW-1185">Reference proteome</keyword>
<evidence type="ECO:0000313" key="2">
    <source>
        <dbReference type="EMBL" id="GLK89354.1"/>
    </source>
</evidence>
<name>A0A9W6K7B8_9PSED</name>
<proteinExistence type="predicted"/>
<dbReference type="Pfam" id="PF20026">
    <property type="entry name" value="DUF6434"/>
    <property type="match status" value="1"/>
</dbReference>
<gene>
    <name evidence="2" type="ORF">GCM10017655_24160</name>
</gene>
<protein>
    <recommendedName>
        <fullName evidence="1">DUF6434 domain-containing protein</fullName>
    </recommendedName>
</protein>
<dbReference type="Proteomes" id="UP001143328">
    <property type="component" value="Unassembled WGS sequence"/>
</dbReference>
<reference evidence="2" key="2">
    <citation type="submission" date="2023-01" db="EMBL/GenBank/DDBJ databases">
        <authorList>
            <person name="Sun Q."/>
            <person name="Evtushenko L."/>
        </authorList>
    </citation>
    <scope>NUCLEOTIDE SEQUENCE</scope>
    <source>
        <strain evidence="2">VKM B-2935</strain>
    </source>
</reference>
<accession>A0A9W6K7B8</accession>
<evidence type="ECO:0000259" key="1">
    <source>
        <dbReference type="Pfam" id="PF20026"/>
    </source>
</evidence>
<reference evidence="2" key="1">
    <citation type="journal article" date="2014" name="Int. J. Syst. Evol. Microbiol.">
        <title>Complete genome sequence of Corynebacterium casei LMG S-19264T (=DSM 44701T), isolated from a smear-ripened cheese.</title>
        <authorList>
            <consortium name="US DOE Joint Genome Institute (JGI-PGF)"/>
            <person name="Walter F."/>
            <person name="Albersmeier A."/>
            <person name="Kalinowski J."/>
            <person name="Ruckert C."/>
        </authorList>
    </citation>
    <scope>NUCLEOTIDE SEQUENCE</scope>
    <source>
        <strain evidence="2">VKM B-2935</strain>
    </source>
</reference>
<dbReference type="RefSeq" id="WP_271195555.1">
    <property type="nucleotide sequence ID" value="NZ_BSFN01000006.1"/>
</dbReference>
<feature type="domain" description="DUF6434" evidence="1">
    <location>
        <begin position="3"/>
        <end position="66"/>
    </location>
</feature>
<evidence type="ECO:0000313" key="3">
    <source>
        <dbReference type="Proteomes" id="UP001143328"/>
    </source>
</evidence>